<organism evidence="1">
    <name type="scientific">uncultured Solirubrobacteraceae bacterium</name>
    <dbReference type="NCBI Taxonomy" id="1162706"/>
    <lineage>
        <taxon>Bacteria</taxon>
        <taxon>Bacillati</taxon>
        <taxon>Actinomycetota</taxon>
        <taxon>Thermoleophilia</taxon>
        <taxon>Solirubrobacterales</taxon>
        <taxon>Solirubrobacteraceae</taxon>
        <taxon>environmental samples</taxon>
    </lineage>
</organism>
<evidence type="ECO:0000313" key="1">
    <source>
        <dbReference type="EMBL" id="CAA9529547.1"/>
    </source>
</evidence>
<dbReference type="AlphaFoldDB" id="A0A6J4TQE3"/>
<name>A0A6J4TQE3_9ACTN</name>
<protein>
    <submittedName>
        <fullName evidence="1">Uncharacterized protein</fullName>
    </submittedName>
</protein>
<accession>A0A6J4TQE3</accession>
<reference evidence="1" key="1">
    <citation type="submission" date="2020-02" db="EMBL/GenBank/DDBJ databases">
        <authorList>
            <person name="Meier V. D."/>
        </authorList>
    </citation>
    <scope>NUCLEOTIDE SEQUENCE</scope>
    <source>
        <strain evidence="1">AVDCRST_MAG13</strain>
    </source>
</reference>
<dbReference type="EMBL" id="CADCVO010000618">
    <property type="protein sequence ID" value="CAA9529547.1"/>
    <property type="molecule type" value="Genomic_DNA"/>
</dbReference>
<proteinExistence type="predicted"/>
<sequence length="83" mass="9508">MSRIFRLTIDEETLTDELFAFVCDPRGTRNSRRVVTELKAIAPGMIPVMEMMILDGVQERRHVYDYVHAVVGDGADRDVFYAT</sequence>
<gene>
    <name evidence="1" type="ORF">AVDCRST_MAG13-4041</name>
</gene>